<dbReference type="Proteomes" id="UP000187203">
    <property type="component" value="Unassembled WGS sequence"/>
</dbReference>
<name>A0A1R3IDX2_9ROSI</name>
<accession>A0A1R3IDX2</accession>
<protein>
    <submittedName>
        <fullName evidence="1">Uncharacterized protein</fullName>
    </submittedName>
</protein>
<evidence type="ECO:0000313" key="1">
    <source>
        <dbReference type="EMBL" id="OMO80783.1"/>
    </source>
</evidence>
<dbReference type="EMBL" id="AWUE01018379">
    <property type="protein sequence ID" value="OMO80783.1"/>
    <property type="molecule type" value="Genomic_DNA"/>
</dbReference>
<gene>
    <name evidence="1" type="ORF">COLO4_23946</name>
</gene>
<reference evidence="2" key="1">
    <citation type="submission" date="2013-09" db="EMBL/GenBank/DDBJ databases">
        <title>Corchorus olitorius genome sequencing.</title>
        <authorList>
            <person name="Alam M."/>
            <person name="Haque M.S."/>
            <person name="Islam M.S."/>
            <person name="Emdad E.M."/>
            <person name="Islam M.M."/>
            <person name="Ahmed B."/>
            <person name="Halim A."/>
            <person name="Hossen Q.M.M."/>
            <person name="Hossain M.Z."/>
            <person name="Ahmed R."/>
            <person name="Khan M.M."/>
            <person name="Islam R."/>
            <person name="Rashid M.M."/>
            <person name="Khan S.A."/>
            <person name="Rahman M.S."/>
            <person name="Alam M."/>
            <person name="Yahiya A.S."/>
            <person name="Khan M.S."/>
            <person name="Azam M.S."/>
            <person name="Haque T."/>
            <person name="Lashkar M.Z.H."/>
            <person name="Akhand A.I."/>
            <person name="Morshed G."/>
            <person name="Roy S."/>
            <person name="Uddin K.S."/>
            <person name="Rabeya T."/>
            <person name="Hossain A.S."/>
            <person name="Chowdhury A."/>
            <person name="Snigdha A.R."/>
            <person name="Mortoza M.S."/>
            <person name="Matin S.A."/>
            <person name="Hoque S.M.E."/>
            <person name="Islam M.K."/>
            <person name="Roy D.K."/>
            <person name="Haider R."/>
            <person name="Moosa M.M."/>
            <person name="Elias S.M."/>
            <person name="Hasan A.M."/>
            <person name="Jahan S."/>
            <person name="Shafiuddin M."/>
            <person name="Mahmood N."/>
            <person name="Shommy N.S."/>
        </authorList>
    </citation>
    <scope>NUCLEOTIDE SEQUENCE [LARGE SCALE GENOMIC DNA]</scope>
    <source>
        <strain evidence="2">cv. O-4</strain>
    </source>
</reference>
<organism evidence="1 2">
    <name type="scientific">Corchorus olitorius</name>
    <dbReference type="NCBI Taxonomy" id="93759"/>
    <lineage>
        <taxon>Eukaryota</taxon>
        <taxon>Viridiplantae</taxon>
        <taxon>Streptophyta</taxon>
        <taxon>Embryophyta</taxon>
        <taxon>Tracheophyta</taxon>
        <taxon>Spermatophyta</taxon>
        <taxon>Magnoliopsida</taxon>
        <taxon>eudicotyledons</taxon>
        <taxon>Gunneridae</taxon>
        <taxon>Pentapetalae</taxon>
        <taxon>rosids</taxon>
        <taxon>malvids</taxon>
        <taxon>Malvales</taxon>
        <taxon>Malvaceae</taxon>
        <taxon>Grewioideae</taxon>
        <taxon>Apeibeae</taxon>
        <taxon>Corchorus</taxon>
    </lineage>
</organism>
<evidence type="ECO:0000313" key="2">
    <source>
        <dbReference type="Proteomes" id="UP000187203"/>
    </source>
</evidence>
<sequence length="39" mass="4462">MGCDMDADFEVFYAPPFEVMDALEADRRGVTFPRSFKLS</sequence>
<comment type="caution">
    <text evidence="1">The sequence shown here is derived from an EMBL/GenBank/DDBJ whole genome shotgun (WGS) entry which is preliminary data.</text>
</comment>
<proteinExistence type="predicted"/>
<keyword evidence="2" id="KW-1185">Reference proteome</keyword>
<dbReference type="AlphaFoldDB" id="A0A1R3IDX2"/>